<dbReference type="SUPFAM" id="SSF46785">
    <property type="entry name" value="Winged helix' DNA-binding domain"/>
    <property type="match status" value="1"/>
</dbReference>
<dbReference type="InterPro" id="IPR000835">
    <property type="entry name" value="HTH_MarR-typ"/>
</dbReference>
<keyword evidence="1" id="KW-0805">Transcription regulation</keyword>
<dbReference type="Proteomes" id="UP000295718">
    <property type="component" value="Unassembled WGS sequence"/>
</dbReference>
<dbReference type="GO" id="GO:0003677">
    <property type="term" value="F:DNA binding"/>
    <property type="evidence" value="ECO:0007669"/>
    <property type="project" value="UniProtKB-KW"/>
</dbReference>
<dbReference type="InterPro" id="IPR036390">
    <property type="entry name" value="WH_DNA-bd_sf"/>
</dbReference>
<dbReference type="GO" id="GO:0003700">
    <property type="term" value="F:DNA-binding transcription factor activity"/>
    <property type="evidence" value="ECO:0007669"/>
    <property type="project" value="InterPro"/>
</dbReference>
<reference evidence="5 6" key="1">
    <citation type="submission" date="2019-03" db="EMBL/GenBank/DDBJ databases">
        <title>Genomic Encyclopedia of Type Strains, Phase IV (KMG-IV): sequencing the most valuable type-strain genomes for metagenomic binning, comparative biology and taxonomic classification.</title>
        <authorList>
            <person name="Goeker M."/>
        </authorList>
    </citation>
    <scope>NUCLEOTIDE SEQUENCE [LARGE SCALE GENOMIC DNA]</scope>
    <source>
        <strain evidence="5 6">DSM 100556</strain>
    </source>
</reference>
<sequence>MKFIQHPVLQEFDRLNNLIDEFYHEICVKQGLSHSAYAILQAVLVLGDGCTQTQIYKHTLLNKQTVSSSVKKLHQDGLIDFQPGNGRELKIHLTVNGEQIVKERILPIEHAESEVFEEMTHEEHEEILRLVKKYFETFRSKVEQL</sequence>
<evidence type="ECO:0000256" key="2">
    <source>
        <dbReference type="ARBA" id="ARBA00023125"/>
    </source>
</evidence>
<gene>
    <name evidence="5" type="ORF">EDD76_10917</name>
</gene>
<organism evidence="5 6">
    <name type="scientific">Kineothrix alysoides</name>
    <dbReference type="NCBI Taxonomy" id="1469948"/>
    <lineage>
        <taxon>Bacteria</taxon>
        <taxon>Bacillati</taxon>
        <taxon>Bacillota</taxon>
        <taxon>Clostridia</taxon>
        <taxon>Lachnospirales</taxon>
        <taxon>Lachnospiraceae</taxon>
        <taxon>Kineothrix</taxon>
    </lineage>
</organism>
<dbReference type="PROSITE" id="PS50995">
    <property type="entry name" value="HTH_MARR_2"/>
    <property type="match status" value="1"/>
</dbReference>
<comment type="caution">
    <text evidence="5">The sequence shown here is derived from an EMBL/GenBank/DDBJ whole genome shotgun (WGS) entry which is preliminary data.</text>
</comment>
<evidence type="ECO:0000259" key="4">
    <source>
        <dbReference type="PROSITE" id="PS50995"/>
    </source>
</evidence>
<dbReference type="RefSeq" id="WP_031391841.1">
    <property type="nucleotide sequence ID" value="NZ_JPNB01000002.1"/>
</dbReference>
<evidence type="ECO:0000313" key="5">
    <source>
        <dbReference type="EMBL" id="TCL57155.1"/>
    </source>
</evidence>
<dbReference type="PANTHER" id="PTHR42756">
    <property type="entry name" value="TRANSCRIPTIONAL REGULATOR, MARR"/>
    <property type="match status" value="1"/>
</dbReference>
<keyword evidence="6" id="KW-1185">Reference proteome</keyword>
<evidence type="ECO:0000256" key="1">
    <source>
        <dbReference type="ARBA" id="ARBA00023015"/>
    </source>
</evidence>
<protein>
    <submittedName>
        <fullName evidence="5">DNA-binding MarR family transcriptional regulator</fullName>
    </submittedName>
</protein>
<proteinExistence type="predicted"/>
<feature type="domain" description="HTH marR-type" evidence="4">
    <location>
        <begin position="5"/>
        <end position="136"/>
    </location>
</feature>
<keyword evidence="2 5" id="KW-0238">DNA-binding</keyword>
<accession>A0A4R1QWI6</accession>
<dbReference type="Gene3D" id="1.10.10.10">
    <property type="entry name" value="Winged helix-like DNA-binding domain superfamily/Winged helix DNA-binding domain"/>
    <property type="match status" value="1"/>
</dbReference>
<dbReference type="OrthoDB" id="3231996at2"/>
<keyword evidence="3" id="KW-0804">Transcription</keyword>
<dbReference type="EMBL" id="SLUO01000009">
    <property type="protein sequence ID" value="TCL57155.1"/>
    <property type="molecule type" value="Genomic_DNA"/>
</dbReference>
<dbReference type="InterPro" id="IPR036388">
    <property type="entry name" value="WH-like_DNA-bd_sf"/>
</dbReference>
<evidence type="ECO:0000256" key="3">
    <source>
        <dbReference type="ARBA" id="ARBA00023163"/>
    </source>
</evidence>
<name>A0A4R1QWI6_9FIRM</name>
<dbReference type="Pfam" id="PF12802">
    <property type="entry name" value="MarR_2"/>
    <property type="match status" value="1"/>
</dbReference>
<evidence type="ECO:0000313" key="6">
    <source>
        <dbReference type="Proteomes" id="UP000295718"/>
    </source>
</evidence>
<dbReference type="PANTHER" id="PTHR42756:SF1">
    <property type="entry name" value="TRANSCRIPTIONAL REPRESSOR OF EMRAB OPERON"/>
    <property type="match status" value="1"/>
</dbReference>
<dbReference type="SMART" id="SM00347">
    <property type="entry name" value="HTH_MARR"/>
    <property type="match status" value="1"/>
</dbReference>
<dbReference type="AlphaFoldDB" id="A0A4R1QWI6"/>
<dbReference type="STRING" id="1469948.GCA_000732725_03196"/>